<dbReference type="AlphaFoldDB" id="A0A5M8RHM8"/>
<name>A0A5M8RHM8_9BACI</name>
<dbReference type="EMBL" id="QSND01000007">
    <property type="protein sequence ID" value="KAA6446948.1"/>
    <property type="molecule type" value="Genomic_DNA"/>
</dbReference>
<organism evidence="3 4">
    <name type="scientific">Bacillus swezeyi</name>
    <dbReference type="NCBI Taxonomy" id="1925020"/>
    <lineage>
        <taxon>Bacteria</taxon>
        <taxon>Bacillati</taxon>
        <taxon>Bacillota</taxon>
        <taxon>Bacilli</taxon>
        <taxon>Bacillales</taxon>
        <taxon>Bacillaceae</taxon>
        <taxon>Bacillus</taxon>
    </lineage>
</organism>
<reference evidence="3 4" key="1">
    <citation type="submission" date="2018-08" db="EMBL/GenBank/DDBJ databases">
        <title>Bacillus phenotypic plasticity.</title>
        <authorList>
            <person name="Hurtado E."/>
        </authorList>
    </citation>
    <scope>NUCLEOTIDE SEQUENCE [LARGE SCALE GENOMIC DNA]</scope>
    <source>
        <strain evidence="3 4">427</strain>
    </source>
</reference>
<evidence type="ECO:0000256" key="1">
    <source>
        <dbReference type="SAM" id="Coils"/>
    </source>
</evidence>
<sequence>MNTAMLSDGKLVSAEEYVIGKHGTQLFCIDKRCRVPVIFMPATANTRAYFKTTGKNDSSHSEECGFYRPLNFKESVEKVNEYYQELTSDNKQLENLIRVNLNKIDPDYTPKQNEQENSKQDNKQEEKIKIKSENKTPGSISSLKSIVKLITSHEPDILSTVLIGIRGYKVPLSSVVIDHIKAHQLLWESERLRHEFFVFGHIESVQRREKVIYINFTKKNDISFTLVIFEKHFKHFTYSDEQLIGKNCLVYGLLRKNTYKEKNITQMIIKSNNYLEFLTLDD</sequence>
<accession>A0A5M8RHM8</accession>
<comment type="caution">
    <text evidence="3">The sequence shown here is derived from an EMBL/GenBank/DDBJ whole genome shotgun (WGS) entry which is preliminary data.</text>
</comment>
<proteinExistence type="predicted"/>
<dbReference type="Proteomes" id="UP000324326">
    <property type="component" value="Unassembled WGS sequence"/>
</dbReference>
<gene>
    <name evidence="3" type="ORF">DX927_23135</name>
</gene>
<evidence type="ECO:0000256" key="2">
    <source>
        <dbReference type="SAM" id="MobiDB-lite"/>
    </source>
</evidence>
<keyword evidence="1" id="KW-0175">Coiled coil</keyword>
<feature type="region of interest" description="Disordered" evidence="2">
    <location>
        <begin position="104"/>
        <end position="134"/>
    </location>
</feature>
<protein>
    <submittedName>
        <fullName evidence="3">Uncharacterized protein</fullName>
    </submittedName>
</protein>
<evidence type="ECO:0000313" key="3">
    <source>
        <dbReference type="EMBL" id="KAA6446948.1"/>
    </source>
</evidence>
<feature type="coiled-coil region" evidence="1">
    <location>
        <begin position="76"/>
        <end position="103"/>
    </location>
</feature>
<dbReference type="RefSeq" id="WP_150149994.1">
    <property type="nucleotide sequence ID" value="NZ_QSND01000007.1"/>
</dbReference>
<evidence type="ECO:0000313" key="4">
    <source>
        <dbReference type="Proteomes" id="UP000324326"/>
    </source>
</evidence>